<protein>
    <submittedName>
        <fullName evidence="4">Class I SAM-dependent methyltransferase</fullName>
    </submittedName>
</protein>
<dbReference type="InterPro" id="IPR041698">
    <property type="entry name" value="Methyltransf_25"/>
</dbReference>
<dbReference type="Gene3D" id="3.40.50.150">
    <property type="entry name" value="Vaccinia Virus protein VP39"/>
    <property type="match status" value="1"/>
</dbReference>
<sequence length="265" mass="30727">MSEIFSGHKEPDEIFIPLSANRYAEFYSIEMDSFTQDIEFYRKHCIQGSKVLELGCGTGRISKALAASGYQVTGLDRSMAMLMQATNDSPHPPSYICMDMSNMAFVETFDHILIPYNTLNLLKEPDLINECLQQTRRYLKPDGSLLLQLYIPDRELMAMKDQKLFQFQMILLENDQGKLIKETLRSYHNATQVIRMEERYRFRPLNSKTRKNFNHTIHLAGFSADQWMRIMQNCGFRNITLSGDYNSRPFHDINDSILLIKASPV</sequence>
<feature type="domain" description="Methyltransferase" evidence="3">
    <location>
        <begin position="51"/>
        <end position="143"/>
    </location>
</feature>
<evidence type="ECO:0000313" key="5">
    <source>
        <dbReference type="Proteomes" id="UP000717534"/>
    </source>
</evidence>
<organism evidence="4 5">
    <name type="scientific">Desulfotalea psychrophila</name>
    <dbReference type="NCBI Taxonomy" id="84980"/>
    <lineage>
        <taxon>Bacteria</taxon>
        <taxon>Pseudomonadati</taxon>
        <taxon>Thermodesulfobacteriota</taxon>
        <taxon>Desulfobulbia</taxon>
        <taxon>Desulfobulbales</taxon>
        <taxon>Desulfocapsaceae</taxon>
        <taxon>Desulfotalea</taxon>
    </lineage>
</organism>
<evidence type="ECO:0000256" key="2">
    <source>
        <dbReference type="ARBA" id="ARBA00022679"/>
    </source>
</evidence>
<dbReference type="PANTHER" id="PTHR43861:SF1">
    <property type="entry name" value="TRANS-ACONITATE 2-METHYLTRANSFERASE"/>
    <property type="match status" value="1"/>
</dbReference>
<evidence type="ECO:0000313" key="4">
    <source>
        <dbReference type="EMBL" id="MBN4067929.1"/>
    </source>
</evidence>
<name>A0ABS3AS33_9BACT</name>
<comment type="caution">
    <text evidence="4">The sequence shown here is derived from an EMBL/GenBank/DDBJ whole genome shotgun (WGS) entry which is preliminary data.</text>
</comment>
<dbReference type="SUPFAM" id="SSF53335">
    <property type="entry name" value="S-adenosyl-L-methionine-dependent methyltransferases"/>
    <property type="match status" value="1"/>
</dbReference>
<evidence type="ECO:0000259" key="3">
    <source>
        <dbReference type="Pfam" id="PF13649"/>
    </source>
</evidence>
<reference evidence="4 5" key="1">
    <citation type="submission" date="2021-02" db="EMBL/GenBank/DDBJ databases">
        <title>Activity-based single-cell genomes from oceanic crustal fluid captures similar information to metagenomic and metatranscriptomic surveys with orders of magnitude less sampling.</title>
        <authorList>
            <person name="D'Angelo T.S."/>
            <person name="Orcutt B.N."/>
        </authorList>
    </citation>
    <scope>NUCLEOTIDE SEQUENCE [LARGE SCALE GENOMIC DNA]</scope>
    <source>
        <strain evidence="4">AH-315-G02</strain>
    </source>
</reference>
<dbReference type="Gene3D" id="2.20.25.110">
    <property type="entry name" value="S-adenosyl-L-methionine-dependent methyltransferases"/>
    <property type="match status" value="1"/>
</dbReference>
<keyword evidence="2" id="KW-0808">Transferase</keyword>
<dbReference type="GO" id="GO:0032259">
    <property type="term" value="P:methylation"/>
    <property type="evidence" value="ECO:0007669"/>
    <property type="project" value="UniProtKB-KW"/>
</dbReference>
<dbReference type="InterPro" id="IPR029063">
    <property type="entry name" value="SAM-dependent_MTases_sf"/>
</dbReference>
<keyword evidence="5" id="KW-1185">Reference proteome</keyword>
<gene>
    <name evidence="4" type="ORF">JYU06_00175</name>
</gene>
<evidence type="ECO:0000256" key="1">
    <source>
        <dbReference type="ARBA" id="ARBA00022603"/>
    </source>
</evidence>
<proteinExistence type="predicted"/>
<dbReference type="Pfam" id="PF13649">
    <property type="entry name" value="Methyltransf_25"/>
    <property type="match status" value="1"/>
</dbReference>
<dbReference type="PANTHER" id="PTHR43861">
    <property type="entry name" value="TRANS-ACONITATE 2-METHYLTRANSFERASE-RELATED"/>
    <property type="match status" value="1"/>
</dbReference>
<dbReference type="CDD" id="cd02440">
    <property type="entry name" value="AdoMet_MTases"/>
    <property type="match status" value="1"/>
</dbReference>
<accession>A0ABS3AS33</accession>
<dbReference type="EMBL" id="JAFITO010000001">
    <property type="protein sequence ID" value="MBN4067929.1"/>
    <property type="molecule type" value="Genomic_DNA"/>
</dbReference>
<dbReference type="Proteomes" id="UP000717534">
    <property type="component" value="Unassembled WGS sequence"/>
</dbReference>
<keyword evidence="1 4" id="KW-0489">Methyltransferase</keyword>
<dbReference type="GO" id="GO:0008168">
    <property type="term" value="F:methyltransferase activity"/>
    <property type="evidence" value="ECO:0007669"/>
    <property type="project" value="UniProtKB-KW"/>
</dbReference>